<dbReference type="PANTHER" id="PTHR23188">
    <property type="entry name" value="RNA POLYMERASE II-ASSOCIATED FACTOR 1 HOMOLOG"/>
    <property type="match status" value="1"/>
</dbReference>
<evidence type="ECO:0000256" key="2">
    <source>
        <dbReference type="ARBA" id="ARBA00007560"/>
    </source>
</evidence>
<name>A0A068SFA2_9FUNG</name>
<dbReference type="PANTHER" id="PTHR23188:SF12">
    <property type="entry name" value="RNA POLYMERASE II-ASSOCIATED FACTOR 1 HOMOLOG"/>
    <property type="match status" value="1"/>
</dbReference>
<dbReference type="GO" id="GO:0016593">
    <property type="term" value="C:Cdc73/Paf1 complex"/>
    <property type="evidence" value="ECO:0007669"/>
    <property type="project" value="InterPro"/>
</dbReference>
<dbReference type="Pfam" id="PF03985">
    <property type="entry name" value="Paf1"/>
    <property type="match status" value="1"/>
</dbReference>
<dbReference type="AlphaFoldDB" id="A0A068SFA2"/>
<protein>
    <submittedName>
        <fullName evidence="4">Uncharacterized protein</fullName>
    </submittedName>
</protein>
<dbReference type="EMBL" id="CBTN010000095">
    <property type="protein sequence ID" value="CDH60502.1"/>
    <property type="molecule type" value="Genomic_DNA"/>
</dbReference>
<dbReference type="GO" id="GO:0000993">
    <property type="term" value="F:RNA polymerase II complex binding"/>
    <property type="evidence" value="ECO:0007669"/>
    <property type="project" value="TreeGrafter"/>
</dbReference>
<evidence type="ECO:0000313" key="5">
    <source>
        <dbReference type="Proteomes" id="UP000027586"/>
    </source>
</evidence>
<keyword evidence="5" id="KW-1185">Reference proteome</keyword>
<evidence type="ECO:0000256" key="1">
    <source>
        <dbReference type="ARBA" id="ARBA00004123"/>
    </source>
</evidence>
<gene>
    <name evidence="4" type="ORF">LCOR_11287.1</name>
</gene>
<dbReference type="GO" id="GO:0003682">
    <property type="term" value="F:chromatin binding"/>
    <property type="evidence" value="ECO:0007669"/>
    <property type="project" value="TreeGrafter"/>
</dbReference>
<keyword evidence="3" id="KW-0539">Nucleus</keyword>
<comment type="similarity">
    <text evidence="2">Belongs to the PAF1 family.</text>
</comment>
<dbReference type="InterPro" id="IPR007133">
    <property type="entry name" value="RNA_pol_II-assoc_Paf1"/>
</dbReference>
<dbReference type="GO" id="GO:0006368">
    <property type="term" value="P:transcription elongation by RNA polymerase II"/>
    <property type="evidence" value="ECO:0007669"/>
    <property type="project" value="InterPro"/>
</dbReference>
<reference evidence="4" key="1">
    <citation type="submission" date="2013-08" db="EMBL/GenBank/DDBJ databases">
        <title>Gene expansion shapes genome architecture in the human pathogen Lichtheimia corymbifera: an evolutionary genomics analysis in the ancient terrestrial Mucorales (Mucoromycotina).</title>
        <authorList>
            <person name="Schwartze V.U."/>
            <person name="Winter S."/>
            <person name="Shelest E."/>
            <person name="Marcet-Houben M."/>
            <person name="Horn F."/>
            <person name="Wehner S."/>
            <person name="Hoffmann K."/>
            <person name="Riege K."/>
            <person name="Sammeth M."/>
            <person name="Nowrousian M."/>
            <person name="Valiante V."/>
            <person name="Linde J."/>
            <person name="Jacobsen I.D."/>
            <person name="Marz M."/>
            <person name="Brakhage A.A."/>
            <person name="Gabaldon T."/>
            <person name="Bocker S."/>
            <person name="Voigt K."/>
        </authorList>
    </citation>
    <scope>NUCLEOTIDE SEQUENCE [LARGE SCALE GENOMIC DNA]</scope>
    <source>
        <strain evidence="4">FSU 9682</strain>
    </source>
</reference>
<evidence type="ECO:0000313" key="4">
    <source>
        <dbReference type="EMBL" id="CDH60502.1"/>
    </source>
</evidence>
<comment type="caution">
    <text evidence="4">The sequence shown here is derived from an EMBL/GenBank/DDBJ whole genome shotgun (WGS) entry which is preliminary data.</text>
</comment>
<dbReference type="Proteomes" id="UP000027586">
    <property type="component" value="Unassembled WGS sequence"/>
</dbReference>
<accession>A0A068SFA2</accession>
<dbReference type="VEuPathDB" id="FungiDB:LCOR_11287.1"/>
<comment type="subcellular location">
    <subcellularLocation>
        <location evidence="1">Nucleus</location>
    </subcellularLocation>
</comment>
<evidence type="ECO:0000256" key="3">
    <source>
        <dbReference type="ARBA" id="ARBA00023242"/>
    </source>
</evidence>
<dbReference type="OrthoDB" id="10260285at2759"/>
<dbReference type="STRING" id="1263082.A0A068SFA2"/>
<organism evidence="4 5">
    <name type="scientific">Lichtheimia corymbifera JMRC:FSU:9682</name>
    <dbReference type="NCBI Taxonomy" id="1263082"/>
    <lineage>
        <taxon>Eukaryota</taxon>
        <taxon>Fungi</taxon>
        <taxon>Fungi incertae sedis</taxon>
        <taxon>Mucoromycota</taxon>
        <taxon>Mucoromycotina</taxon>
        <taxon>Mucoromycetes</taxon>
        <taxon>Mucorales</taxon>
        <taxon>Lichtheimiaceae</taxon>
        <taxon>Lichtheimia</taxon>
    </lineage>
</organism>
<proteinExistence type="inferred from homology"/>
<sequence>MSKKYKGDYICRVRYRSKLPPLPFPPKFLSLGALGKINATHHDSTIGENPSPLHVEPSYGIVIDQPLVEYLNAANSSSEVSRNEYAISEEDRVFLQQPPSEQEPGSQEPATRIWVKPSSLSQTFVEKKSKAKVDSKASNKRRRTLAEAFDVVVDGFHISPDELVHPRTKAKVKTITPLLPDKICENTIYTIGQFSGDPANERRLGKRKYIDEDEISSTLKEARLSALDATDRGIMRPITNPHDQNDSYLIWFLPDENGTEKLVQQKKDAFDAGVQGLPSDESITYLSAREYLYDHDNQHSQIMVAFRDGVSYYTAVRSKMTVTKKRAVSKELRYLENYEKPNVLNVTFHS</sequence>